<dbReference type="Proteomes" id="UP001333110">
    <property type="component" value="Unassembled WGS sequence"/>
</dbReference>
<evidence type="ECO:0000313" key="2">
    <source>
        <dbReference type="EMBL" id="KAK4829029.1"/>
    </source>
</evidence>
<proteinExistence type="predicted"/>
<comment type="caution">
    <text evidence="2">The sequence shown here is derived from an EMBL/GenBank/DDBJ whole genome shotgun (WGS) entry which is preliminary data.</text>
</comment>
<dbReference type="AlphaFoldDB" id="A0AAN7NR67"/>
<accession>A0AAN7NR67</accession>
<dbReference type="EMBL" id="JAUNZN010000001">
    <property type="protein sequence ID" value="KAK4829029.1"/>
    <property type="molecule type" value="Genomic_DNA"/>
</dbReference>
<protein>
    <submittedName>
        <fullName evidence="2">Uncharacterized protein</fullName>
    </submittedName>
</protein>
<organism evidence="2 3">
    <name type="scientific">Mycteria americana</name>
    <name type="common">Wood stork</name>
    <dbReference type="NCBI Taxonomy" id="33587"/>
    <lineage>
        <taxon>Eukaryota</taxon>
        <taxon>Metazoa</taxon>
        <taxon>Chordata</taxon>
        <taxon>Craniata</taxon>
        <taxon>Vertebrata</taxon>
        <taxon>Euteleostomi</taxon>
        <taxon>Archelosauria</taxon>
        <taxon>Archosauria</taxon>
        <taxon>Dinosauria</taxon>
        <taxon>Saurischia</taxon>
        <taxon>Theropoda</taxon>
        <taxon>Coelurosauria</taxon>
        <taxon>Aves</taxon>
        <taxon>Neognathae</taxon>
        <taxon>Neoaves</taxon>
        <taxon>Aequornithes</taxon>
        <taxon>Ciconiiformes</taxon>
        <taxon>Ciconiidae</taxon>
        <taxon>Mycteria</taxon>
    </lineage>
</organism>
<sequence>MLRGLEHLSYEERLRELRLVTEHWQRLPREIAESPSLEILNSHLDLVLVNWLTMGHLLGARIINSVQRNLQRAMRSPPSLLFSKLDHPKVLSHSSQDMPSSPFTSFVALLWTHSRTFTSFLNFGAQNCPQYSRCRIRHFDLLNFIPFIIAQCSNLSRSLCKASCPSRESNGTSQFGIISKLANGAFNSCIQIVEPMPAGSKMDPPLAKAEPISDGGSASVITYLRRGKKLLCNSSQERGVRVFERNNSADTKVSEEGGGGGAPGTGAEIPLQPVVKTMVRQAVPLQPMDLHSGADIHLQPVEDPMPEKVDASEADCDPMESPCWSRLLAGPVTLWRERSPLWSRFAGRTCDPVGDPRWSSLLLKDCTPWKGPMLEQFVKNCSLWEALMLENFMEDCLLWEGLHTGAGEECEESSP</sequence>
<feature type="region of interest" description="Disordered" evidence="1">
    <location>
        <begin position="246"/>
        <end position="268"/>
    </location>
</feature>
<evidence type="ECO:0000256" key="1">
    <source>
        <dbReference type="SAM" id="MobiDB-lite"/>
    </source>
</evidence>
<gene>
    <name evidence="2" type="ORF">QYF61_001804</name>
</gene>
<evidence type="ECO:0000313" key="3">
    <source>
        <dbReference type="Proteomes" id="UP001333110"/>
    </source>
</evidence>
<reference evidence="2 3" key="1">
    <citation type="journal article" date="2023" name="J. Hered.">
        <title>Chromosome-level genome of the wood stork (Mycteria americana) provides insight into avian chromosome evolution.</title>
        <authorList>
            <person name="Flamio R. Jr."/>
            <person name="Ramstad K.M."/>
        </authorList>
    </citation>
    <scope>NUCLEOTIDE SEQUENCE [LARGE SCALE GENOMIC DNA]</scope>
    <source>
        <strain evidence="2">JAX WOST 10</strain>
    </source>
</reference>
<keyword evidence="3" id="KW-1185">Reference proteome</keyword>
<name>A0AAN7NR67_MYCAM</name>